<comment type="caution">
    <text evidence="1">The sequence shown here is derived from an EMBL/GenBank/DDBJ whole genome shotgun (WGS) entry which is preliminary data.</text>
</comment>
<accession>A0ABW5YFI9</accession>
<proteinExistence type="predicted"/>
<dbReference type="RefSeq" id="WP_377186694.1">
    <property type="nucleotide sequence ID" value="NZ_JBHUPD010000003.1"/>
</dbReference>
<dbReference type="EMBL" id="JBHUPD010000003">
    <property type="protein sequence ID" value="MFD2873602.1"/>
    <property type="molecule type" value="Genomic_DNA"/>
</dbReference>
<dbReference type="Proteomes" id="UP001597557">
    <property type="component" value="Unassembled WGS sequence"/>
</dbReference>
<gene>
    <name evidence="1" type="ORF">ACFS5N_14045</name>
</gene>
<sequence length="67" mass="7776">MSTYVVNPTAEQEKLITAFLEEQQISFYKEDETLPQHVLDGIKRGQADFSAGRFISFEEFKKKYPAE</sequence>
<evidence type="ECO:0000313" key="1">
    <source>
        <dbReference type="EMBL" id="MFD2873602.1"/>
    </source>
</evidence>
<evidence type="ECO:0000313" key="2">
    <source>
        <dbReference type="Proteomes" id="UP001597557"/>
    </source>
</evidence>
<organism evidence="1 2">
    <name type="scientific">Mucilaginibacter ximonensis</name>
    <dbReference type="NCBI Taxonomy" id="538021"/>
    <lineage>
        <taxon>Bacteria</taxon>
        <taxon>Pseudomonadati</taxon>
        <taxon>Bacteroidota</taxon>
        <taxon>Sphingobacteriia</taxon>
        <taxon>Sphingobacteriales</taxon>
        <taxon>Sphingobacteriaceae</taxon>
        <taxon>Mucilaginibacter</taxon>
    </lineage>
</organism>
<reference evidence="2" key="1">
    <citation type="journal article" date="2019" name="Int. J. Syst. Evol. Microbiol.">
        <title>The Global Catalogue of Microorganisms (GCM) 10K type strain sequencing project: providing services to taxonomists for standard genome sequencing and annotation.</title>
        <authorList>
            <consortium name="The Broad Institute Genomics Platform"/>
            <consortium name="The Broad Institute Genome Sequencing Center for Infectious Disease"/>
            <person name="Wu L."/>
            <person name="Ma J."/>
        </authorList>
    </citation>
    <scope>NUCLEOTIDE SEQUENCE [LARGE SCALE GENOMIC DNA]</scope>
    <source>
        <strain evidence="2">KCTC 22437</strain>
    </source>
</reference>
<name>A0ABW5YFI9_9SPHI</name>
<keyword evidence="2" id="KW-1185">Reference proteome</keyword>
<protein>
    <submittedName>
        <fullName evidence="1">Uncharacterized protein</fullName>
    </submittedName>
</protein>